<dbReference type="eggNOG" id="KOG0017">
    <property type="taxonomic scope" value="Eukaryota"/>
</dbReference>
<dbReference type="PROSITE" id="PS00018">
    <property type="entry name" value="EF_HAND_1"/>
    <property type="match status" value="1"/>
</dbReference>
<dbReference type="PaxDb" id="3880-AES69945"/>
<protein>
    <submittedName>
        <fullName evidence="3">EF-hand pair protein</fullName>
    </submittedName>
</protein>
<dbReference type="Pfam" id="PF13499">
    <property type="entry name" value="EF-hand_7"/>
    <property type="match status" value="1"/>
</dbReference>
<dbReference type="EMBL" id="CM001220">
    <property type="protein sequence ID" value="AES86507.1"/>
    <property type="molecule type" value="Genomic_DNA"/>
</dbReference>
<reference evidence="3 5" key="1">
    <citation type="journal article" date="2011" name="Nature">
        <title>The Medicago genome provides insight into the evolution of rhizobial symbioses.</title>
        <authorList>
            <person name="Young N.D."/>
            <person name="Debelle F."/>
            <person name="Oldroyd G.E."/>
            <person name="Geurts R."/>
            <person name="Cannon S.B."/>
            <person name="Udvardi M.K."/>
            <person name="Benedito V.A."/>
            <person name="Mayer K.F."/>
            <person name="Gouzy J."/>
            <person name="Schoof H."/>
            <person name="Van de Peer Y."/>
            <person name="Proost S."/>
            <person name="Cook D.R."/>
            <person name="Meyers B.C."/>
            <person name="Spannagl M."/>
            <person name="Cheung F."/>
            <person name="De Mita S."/>
            <person name="Krishnakumar V."/>
            <person name="Gundlach H."/>
            <person name="Zhou S."/>
            <person name="Mudge J."/>
            <person name="Bharti A.K."/>
            <person name="Murray J.D."/>
            <person name="Naoumkina M.A."/>
            <person name="Rosen B."/>
            <person name="Silverstein K.A."/>
            <person name="Tang H."/>
            <person name="Rombauts S."/>
            <person name="Zhao P.X."/>
            <person name="Zhou P."/>
            <person name="Barbe V."/>
            <person name="Bardou P."/>
            <person name="Bechner M."/>
            <person name="Bellec A."/>
            <person name="Berger A."/>
            <person name="Berges H."/>
            <person name="Bidwell S."/>
            <person name="Bisseling T."/>
            <person name="Choisne N."/>
            <person name="Couloux A."/>
            <person name="Denny R."/>
            <person name="Deshpande S."/>
            <person name="Dai X."/>
            <person name="Doyle J.J."/>
            <person name="Dudez A.M."/>
            <person name="Farmer A.D."/>
            <person name="Fouteau S."/>
            <person name="Franken C."/>
            <person name="Gibelin C."/>
            <person name="Gish J."/>
            <person name="Goldstein S."/>
            <person name="Gonzalez A.J."/>
            <person name="Green P.J."/>
            <person name="Hallab A."/>
            <person name="Hartog M."/>
            <person name="Hua A."/>
            <person name="Humphray S.J."/>
            <person name="Jeong D.H."/>
            <person name="Jing Y."/>
            <person name="Jocker A."/>
            <person name="Kenton S.M."/>
            <person name="Kim D.J."/>
            <person name="Klee K."/>
            <person name="Lai H."/>
            <person name="Lang C."/>
            <person name="Lin S."/>
            <person name="Macmil S.L."/>
            <person name="Magdelenat G."/>
            <person name="Matthews L."/>
            <person name="McCorrison J."/>
            <person name="Monaghan E.L."/>
            <person name="Mun J.H."/>
            <person name="Najar F.Z."/>
            <person name="Nicholson C."/>
            <person name="Noirot C."/>
            <person name="O'Bleness M."/>
            <person name="Paule C.R."/>
            <person name="Poulain J."/>
            <person name="Prion F."/>
            <person name="Qin B."/>
            <person name="Qu C."/>
            <person name="Retzel E.F."/>
            <person name="Riddle C."/>
            <person name="Sallet E."/>
            <person name="Samain S."/>
            <person name="Samson N."/>
            <person name="Sanders I."/>
            <person name="Saurat O."/>
            <person name="Scarpelli C."/>
            <person name="Schiex T."/>
            <person name="Segurens B."/>
            <person name="Severin A.J."/>
            <person name="Sherrier D.J."/>
            <person name="Shi R."/>
            <person name="Sims S."/>
            <person name="Singer S.R."/>
            <person name="Sinharoy S."/>
            <person name="Sterck L."/>
            <person name="Viollet A."/>
            <person name="Wang B.B."/>
            <person name="Wang K."/>
            <person name="Wang M."/>
            <person name="Wang X."/>
            <person name="Warfsmann J."/>
            <person name="Weissenbach J."/>
            <person name="White D.D."/>
            <person name="White J.D."/>
            <person name="Wiley G.B."/>
            <person name="Wincker P."/>
            <person name="Xing Y."/>
            <person name="Yang L."/>
            <person name="Yao Z."/>
            <person name="Ying F."/>
            <person name="Zhai J."/>
            <person name="Zhou L."/>
            <person name="Zuber A."/>
            <person name="Denarie J."/>
            <person name="Dixon R.A."/>
            <person name="May G.D."/>
            <person name="Schwartz D.C."/>
            <person name="Rogers J."/>
            <person name="Quetier F."/>
            <person name="Town C.D."/>
            <person name="Roe B.A."/>
        </authorList>
    </citation>
    <scope>NUCLEOTIDE SEQUENCE [LARGE SCALE GENOMIC DNA]</scope>
    <source>
        <strain evidence="3">A17</strain>
        <strain evidence="4 5">cv. Jemalong A17</strain>
    </source>
</reference>
<dbReference type="PANTHER" id="PTHR11439:SF504">
    <property type="entry name" value="REVERSE TRANSCRIPTASE TY1_COPIA-TYPE DOMAIN-CONTAINING PROTEIN"/>
    <property type="match status" value="1"/>
</dbReference>
<dbReference type="InterPro" id="IPR002048">
    <property type="entry name" value="EF_hand_dom"/>
</dbReference>
<dbReference type="PANTHER" id="PTHR11439">
    <property type="entry name" value="GAG-POL-RELATED RETROTRANSPOSON"/>
    <property type="match status" value="1"/>
</dbReference>
<evidence type="ECO:0000313" key="4">
    <source>
        <dbReference type="EnsemblPlants" id="AES86507"/>
    </source>
</evidence>
<dbReference type="GO" id="GO:0005509">
    <property type="term" value="F:calcium ion binding"/>
    <property type="evidence" value="ECO:0007669"/>
    <property type="project" value="InterPro"/>
</dbReference>
<evidence type="ECO:0000313" key="5">
    <source>
        <dbReference type="Proteomes" id="UP000002051"/>
    </source>
</evidence>
<keyword evidence="1" id="KW-0106">Calcium</keyword>
<dbReference type="HOGENOM" id="CLU_1144045_0_0_1"/>
<dbReference type="SUPFAM" id="SSF47473">
    <property type="entry name" value="EF-hand"/>
    <property type="match status" value="1"/>
</dbReference>
<dbReference type="PROSITE" id="PS50222">
    <property type="entry name" value="EF_HAND_2"/>
    <property type="match status" value="2"/>
</dbReference>
<dbReference type="CDD" id="cd00051">
    <property type="entry name" value="EFh"/>
    <property type="match status" value="1"/>
</dbReference>
<dbReference type="Proteomes" id="UP000002051">
    <property type="component" value="Chromosome 4"/>
</dbReference>
<dbReference type="InterPro" id="IPR011992">
    <property type="entry name" value="EF-hand-dom_pair"/>
</dbReference>
<dbReference type="AlphaFoldDB" id="G7JFP8"/>
<reference evidence="4" key="3">
    <citation type="submission" date="2015-04" db="UniProtKB">
        <authorList>
            <consortium name="EnsemblPlants"/>
        </authorList>
    </citation>
    <scope>IDENTIFICATION</scope>
    <source>
        <strain evidence="4">cv. Jemalong A17</strain>
    </source>
</reference>
<reference evidence="3 5" key="2">
    <citation type="journal article" date="2014" name="BMC Genomics">
        <title>An improved genome release (version Mt4.0) for the model legume Medicago truncatula.</title>
        <authorList>
            <person name="Tang H."/>
            <person name="Krishnakumar V."/>
            <person name="Bidwell S."/>
            <person name="Rosen B."/>
            <person name="Chan A."/>
            <person name="Zhou S."/>
            <person name="Gentzbittel L."/>
            <person name="Childs K.L."/>
            <person name="Yandell M."/>
            <person name="Gundlach H."/>
            <person name="Mayer K.F."/>
            <person name="Schwartz D.C."/>
            <person name="Town C.D."/>
        </authorList>
    </citation>
    <scope>GENOME REANNOTATION</scope>
    <source>
        <strain evidence="4 5">cv. Jemalong A17</strain>
    </source>
</reference>
<dbReference type="SMART" id="SM00054">
    <property type="entry name" value="EFh"/>
    <property type="match status" value="2"/>
</dbReference>
<evidence type="ECO:0000259" key="2">
    <source>
        <dbReference type="PROSITE" id="PS50222"/>
    </source>
</evidence>
<dbReference type="Gene3D" id="1.10.238.10">
    <property type="entry name" value="EF-hand"/>
    <property type="match status" value="1"/>
</dbReference>
<accession>G7JFP8</accession>
<name>G7JFP8_MEDTR</name>
<gene>
    <name evidence="3" type="ordered locus">MTR_4g009290</name>
</gene>
<feature type="domain" description="EF-hand" evidence="2">
    <location>
        <begin position="143"/>
        <end position="177"/>
    </location>
</feature>
<sequence>MTLEDLETYETYNCKVRTADRRNAEKNLGGEWFDPIDQFGDQIAQFATLIDPKQNQFEILVEKNNQGIYLTREHLEAAAYRILRYLKGNPGKGLLFKKTSERNVSTSVYYTYVWGNLVTWRSKKQGVVAKSSAEAEFRAMAQDCDEHLTEAFNFFDKNKSGYVEFDELKDSLSDDGSTDDQVIRDILNYVDLDKNGRVSFEEFKAMMKTEGDWKMASRQYSKAFLNALSFIMFKDKSTGVATN</sequence>
<dbReference type="STRING" id="3880.G7JFP8"/>
<feature type="domain" description="EF-hand" evidence="2">
    <location>
        <begin position="178"/>
        <end position="213"/>
    </location>
</feature>
<keyword evidence="5" id="KW-1185">Reference proteome</keyword>
<dbReference type="EnsemblPlants" id="AES86507">
    <property type="protein sequence ID" value="AES86507"/>
    <property type="gene ID" value="MTR_4g009290"/>
</dbReference>
<proteinExistence type="predicted"/>
<dbReference type="eggNOG" id="KOG0032">
    <property type="taxonomic scope" value="Eukaryota"/>
</dbReference>
<evidence type="ECO:0000313" key="3">
    <source>
        <dbReference type="EMBL" id="AES86507.1"/>
    </source>
</evidence>
<dbReference type="InterPro" id="IPR018247">
    <property type="entry name" value="EF_Hand_1_Ca_BS"/>
</dbReference>
<organism evidence="3 5">
    <name type="scientific">Medicago truncatula</name>
    <name type="common">Barrel medic</name>
    <name type="synonym">Medicago tribuloides</name>
    <dbReference type="NCBI Taxonomy" id="3880"/>
    <lineage>
        <taxon>Eukaryota</taxon>
        <taxon>Viridiplantae</taxon>
        <taxon>Streptophyta</taxon>
        <taxon>Embryophyta</taxon>
        <taxon>Tracheophyta</taxon>
        <taxon>Spermatophyta</taxon>
        <taxon>Magnoliopsida</taxon>
        <taxon>eudicotyledons</taxon>
        <taxon>Gunneridae</taxon>
        <taxon>Pentapetalae</taxon>
        <taxon>rosids</taxon>
        <taxon>fabids</taxon>
        <taxon>Fabales</taxon>
        <taxon>Fabaceae</taxon>
        <taxon>Papilionoideae</taxon>
        <taxon>50 kb inversion clade</taxon>
        <taxon>NPAAA clade</taxon>
        <taxon>Hologalegina</taxon>
        <taxon>IRL clade</taxon>
        <taxon>Trifolieae</taxon>
        <taxon>Medicago</taxon>
    </lineage>
</organism>
<evidence type="ECO:0000256" key="1">
    <source>
        <dbReference type="ARBA" id="ARBA00022837"/>
    </source>
</evidence>